<proteinExistence type="predicted"/>
<reference evidence="1 2" key="1">
    <citation type="submission" date="2023-05" db="EMBL/GenBank/DDBJ databases">
        <title>Genome sequence of Pinibacter sp. MAH-24.</title>
        <authorList>
            <person name="Huq M.A."/>
        </authorList>
    </citation>
    <scope>NUCLEOTIDE SEQUENCE [LARGE SCALE GENOMIC DNA]</scope>
    <source>
        <strain evidence="1 2">MAH-24</strain>
    </source>
</reference>
<evidence type="ECO:0000313" key="1">
    <source>
        <dbReference type="EMBL" id="MDI3318487.1"/>
    </source>
</evidence>
<dbReference type="EMBL" id="JASBRG010000001">
    <property type="protein sequence ID" value="MDI3318487.1"/>
    <property type="molecule type" value="Genomic_DNA"/>
</dbReference>
<protein>
    <submittedName>
        <fullName evidence="1">Uncharacterized protein</fullName>
    </submittedName>
</protein>
<sequence length="180" mass="20927">MKQTLTLILAFFVTNSFGQKITGDKTRVVIKGSEKVGTTLEVHYGERFLKNPDVEFYLDNKRIDESLVSTIPRDVLDSIHVAPGNKMFFYSINRNYNPRIISLNALKQKYTKLSDSTVVFFVIDNQIVNEDYRKFLVDENNLLRIIIDPMYRANKADVTMISVFTKTKENIEKFCTLRIR</sequence>
<evidence type="ECO:0000313" key="2">
    <source>
        <dbReference type="Proteomes" id="UP001226434"/>
    </source>
</evidence>
<dbReference type="RefSeq" id="WP_282332619.1">
    <property type="nucleotide sequence ID" value="NZ_JASBRG010000001.1"/>
</dbReference>
<keyword evidence="2" id="KW-1185">Reference proteome</keyword>
<dbReference type="Proteomes" id="UP001226434">
    <property type="component" value="Unassembled WGS sequence"/>
</dbReference>
<organism evidence="1 2">
    <name type="scientific">Pinibacter soli</name>
    <dbReference type="NCBI Taxonomy" id="3044211"/>
    <lineage>
        <taxon>Bacteria</taxon>
        <taxon>Pseudomonadati</taxon>
        <taxon>Bacteroidota</taxon>
        <taxon>Chitinophagia</taxon>
        <taxon>Chitinophagales</taxon>
        <taxon>Chitinophagaceae</taxon>
        <taxon>Pinibacter</taxon>
    </lineage>
</organism>
<accession>A0ABT6R7E3</accession>
<comment type="caution">
    <text evidence="1">The sequence shown here is derived from an EMBL/GenBank/DDBJ whole genome shotgun (WGS) entry which is preliminary data.</text>
</comment>
<gene>
    <name evidence="1" type="ORF">QJ048_01820</name>
</gene>
<name>A0ABT6R7E3_9BACT</name>